<dbReference type="EMBL" id="CP078073">
    <property type="protein sequence ID" value="QXL86340.1"/>
    <property type="molecule type" value="Genomic_DNA"/>
</dbReference>
<dbReference type="Pfam" id="PF07167">
    <property type="entry name" value="PhaC_N"/>
    <property type="match status" value="1"/>
</dbReference>
<keyword evidence="6" id="KW-0378">Hydrolase</keyword>
<feature type="region of interest" description="Disordered" evidence="3">
    <location>
        <begin position="1"/>
        <end position="23"/>
    </location>
</feature>
<dbReference type="Pfam" id="PF12551">
    <property type="entry name" value="PHBC_N"/>
    <property type="match status" value="1"/>
</dbReference>
<dbReference type="GO" id="GO:0016787">
    <property type="term" value="F:hydrolase activity"/>
    <property type="evidence" value="ECO:0007669"/>
    <property type="project" value="UniProtKB-KW"/>
</dbReference>
<dbReference type="EMBL" id="JAIMBW010000001">
    <property type="protein sequence ID" value="MBY4893629.1"/>
    <property type="molecule type" value="Genomic_DNA"/>
</dbReference>
<sequence length="603" mass="67379">MSNVTSLYEAKAAPSHTPPPAIAPMDPFPWAPVTMEQALDKSLNAAQARFTGGLSPIALAAAYSDWALHLSAAPGKRMKLAEKAAKKAIRFANNAALCARNPDAPVACIEPLPQDRRFTGEGWQKWPFNAISQAFLLNQQWWHNATTDVEGVTHQHEQEVTFAARQVLDVFSPANFPLTNPEVLAQTFRQGGMNFVRGWQNFLDDMSRAHTGERPAGLEGFAVGENLAVTPGKVVHRNRLIELIQYAPRTDKVRPEPILIVPAWIMKYYILDLSAQNSLVRYLTDQGFTVFMISWKNPNAEDRDLGMDDYLSLGIGDALDAVDAITKGEKIHAMGYCLGGTLLSIAAAAMARDGDTRLKSLTLLAAQVDFTEAGELTLFINDSQLTYLEDMMWEKGYLDIKQMSGAFQLLRSNDLIWSRVIHDYLMGERSEMNDLMAWNADGTRMPYRMHSEYLRRLFLKNDLAEGRYWVGDRPVAISDIRVPVFLVGTERDHVAPWHSVYKFNLLSDTDVTYVLTSGGHNAGIVSEPGHPRRHFRTRDKTKDAPYLDPDHWYAETEASEGSWWPALVAWMTERSSAPAAPPTLGTKGYKPLCDAPGTYVYQE</sequence>
<accession>A0A975TRT5</accession>
<evidence type="ECO:0000256" key="1">
    <source>
        <dbReference type="ARBA" id="ARBA00022679"/>
    </source>
</evidence>
<keyword evidence="2" id="KW-0012">Acyltransferase</keyword>
<gene>
    <name evidence="6" type="ORF">KUL25_12735</name>
</gene>
<organism evidence="6">
    <name type="scientific">Gymnodinialimonas phycosphaerae</name>
    <dbReference type="NCBI Taxonomy" id="2841589"/>
    <lineage>
        <taxon>Bacteria</taxon>
        <taxon>Pseudomonadati</taxon>
        <taxon>Pseudomonadota</taxon>
        <taxon>Alphaproteobacteria</taxon>
        <taxon>Rhodobacterales</taxon>
        <taxon>Paracoccaceae</taxon>
        <taxon>Gymnodinialimonas</taxon>
    </lineage>
</organism>
<evidence type="ECO:0000313" key="6">
    <source>
        <dbReference type="EMBL" id="QXL86340.1"/>
    </source>
</evidence>
<dbReference type="InterPro" id="IPR029058">
    <property type="entry name" value="AB_hydrolase_fold"/>
</dbReference>
<evidence type="ECO:0000259" key="4">
    <source>
        <dbReference type="Pfam" id="PF07167"/>
    </source>
</evidence>
<evidence type="ECO:0000259" key="5">
    <source>
        <dbReference type="Pfam" id="PF12551"/>
    </source>
</evidence>
<dbReference type="InterPro" id="IPR051321">
    <property type="entry name" value="PHA/PHB_synthase"/>
</dbReference>
<dbReference type="SUPFAM" id="SSF53474">
    <property type="entry name" value="alpha/beta-Hydrolases"/>
    <property type="match status" value="1"/>
</dbReference>
<dbReference type="PANTHER" id="PTHR36837">
    <property type="entry name" value="POLY(3-HYDROXYALKANOATE) POLYMERASE SUBUNIT PHAC"/>
    <property type="match status" value="1"/>
</dbReference>
<evidence type="ECO:0000256" key="3">
    <source>
        <dbReference type="SAM" id="MobiDB-lite"/>
    </source>
</evidence>
<evidence type="ECO:0000313" key="7">
    <source>
        <dbReference type="Proteomes" id="UP000693972"/>
    </source>
</evidence>
<dbReference type="GO" id="GO:0016746">
    <property type="term" value="F:acyltransferase activity"/>
    <property type="evidence" value="ECO:0007669"/>
    <property type="project" value="UniProtKB-KW"/>
</dbReference>
<dbReference type="InterPro" id="IPR022211">
    <property type="entry name" value="PHBC_N"/>
</dbReference>
<dbReference type="AlphaFoldDB" id="A0A975TRT5"/>
<name>A0A975TRT5_9RHOB</name>
<dbReference type="PANTHER" id="PTHR36837:SF5">
    <property type="entry name" value="POLY-3-HYDROXYBUTYRATE SYNTHASE"/>
    <property type="match status" value="1"/>
</dbReference>
<keyword evidence="7" id="KW-1185">Reference proteome</keyword>
<dbReference type="RefSeq" id="WP_427854432.1">
    <property type="nucleotide sequence ID" value="NZ_JAIMBW010000001.1"/>
</dbReference>
<dbReference type="Gene3D" id="3.40.50.1820">
    <property type="entry name" value="alpha/beta hydrolase"/>
    <property type="match status" value="1"/>
</dbReference>
<dbReference type="GO" id="GO:0042619">
    <property type="term" value="P:poly-hydroxybutyrate biosynthetic process"/>
    <property type="evidence" value="ECO:0007669"/>
    <property type="project" value="InterPro"/>
</dbReference>
<feature type="domain" description="Poly-beta-hydroxybutyrate polymerase N-terminal" evidence="5">
    <location>
        <begin position="37"/>
        <end position="76"/>
    </location>
</feature>
<dbReference type="Proteomes" id="UP000693972">
    <property type="component" value="Unassembled WGS sequence"/>
</dbReference>
<proteinExistence type="predicted"/>
<reference evidence="6 7" key="1">
    <citation type="submission" date="2021-07" db="EMBL/GenBank/DDBJ databases">
        <title>Karlodiniumbacter phycospheric gen. nov., sp. nov., a phycosphere bacterium isolated from karlodinium veneficum.</title>
        <authorList>
            <person name="Peng Y."/>
            <person name="Jiang L."/>
            <person name="Lee J."/>
        </authorList>
    </citation>
    <scope>NUCLEOTIDE SEQUENCE</scope>
    <source>
        <strain evidence="6 7">N5</strain>
    </source>
</reference>
<feature type="domain" description="Poly-beta-hydroxybutyrate polymerase N-terminal" evidence="4">
    <location>
        <begin position="114"/>
        <end position="283"/>
    </location>
</feature>
<dbReference type="InterPro" id="IPR010941">
    <property type="entry name" value="PhaC_N"/>
</dbReference>
<keyword evidence="1" id="KW-0808">Transferase</keyword>
<evidence type="ECO:0000256" key="2">
    <source>
        <dbReference type="ARBA" id="ARBA00023315"/>
    </source>
</evidence>
<protein>
    <submittedName>
        <fullName evidence="6">Alpha/beta fold hydrolase</fullName>
    </submittedName>
</protein>